<evidence type="ECO:0000259" key="2">
    <source>
        <dbReference type="Pfam" id="PF13439"/>
    </source>
</evidence>
<gene>
    <name evidence="3" type="ordered locus">Toce_0508</name>
</gene>
<feature type="domain" description="Glycosyl transferase family 1" evidence="1">
    <location>
        <begin position="212"/>
        <end position="361"/>
    </location>
</feature>
<dbReference type="CDD" id="cd03801">
    <property type="entry name" value="GT4_PimA-like"/>
    <property type="match status" value="1"/>
</dbReference>
<dbReference type="CAZy" id="GT4">
    <property type="family name" value="Glycosyltransferase Family 4"/>
</dbReference>
<feature type="domain" description="Glycosyltransferase subfamily 4-like N-terminal" evidence="2">
    <location>
        <begin position="27"/>
        <end position="202"/>
    </location>
</feature>
<proteinExistence type="predicted"/>
<dbReference type="HOGENOM" id="CLU_009583_35_0_9"/>
<keyword evidence="4" id="KW-1185">Reference proteome</keyword>
<dbReference type="STRING" id="555079.Toce_0508"/>
<name>D9S1K7_THEOJ</name>
<sequence length="392" mass="44194">MNILLVHNHYRQPGGEDSVFFSEKMLLSDQGHNVFFYTANNAQLEKFSAAGMIRNTLWNQKSYWDLRYLISKHSVQVAHFHNTFPLISPSAYYAAKSENIPVVQTLHNYRLLCPNALFFRAGHVCEDCLGRFVPWPGVLRRCYRGSIAASGVVATMLTFHRVLGTWKRMVDVYVALTEFARQKFIKAGFPAEKIVVKPNFVYPDPGVGEGKAGFTLFVGRLSPEKGLDTLLVAWERLEGKLPLKIVGDGPLAGKVIEATQRLIGVEWLGRRSREEVLALMKEASFLIFPSISHEGFPMTIVEAFAVGLPVLASNIGNMSNLIDPGRTGFHFRAGDSEDLAAKVEWAWAHTRQLMEMRREARAEYEAKYTAEKNYEMLMNIYQLAISRAKGRG</sequence>
<dbReference type="Proteomes" id="UP000000272">
    <property type="component" value="Chromosome"/>
</dbReference>
<dbReference type="PANTHER" id="PTHR45947:SF13">
    <property type="entry name" value="TRANSFERASE"/>
    <property type="match status" value="1"/>
</dbReference>
<dbReference type="Gene3D" id="3.40.50.2000">
    <property type="entry name" value="Glycogen Phosphorylase B"/>
    <property type="match status" value="2"/>
</dbReference>
<dbReference type="InterPro" id="IPR028098">
    <property type="entry name" value="Glyco_trans_4-like_N"/>
</dbReference>
<protein>
    <submittedName>
        <fullName evidence="3">Glycosyl transferase group 1</fullName>
    </submittedName>
</protein>
<dbReference type="KEGG" id="toc:Toce_0508"/>
<evidence type="ECO:0000313" key="4">
    <source>
        <dbReference type="Proteomes" id="UP000000272"/>
    </source>
</evidence>
<dbReference type="Pfam" id="PF13439">
    <property type="entry name" value="Glyco_transf_4"/>
    <property type="match status" value="1"/>
</dbReference>
<dbReference type="AlphaFoldDB" id="D9S1K7"/>
<dbReference type="OrthoDB" id="9772485at2"/>
<keyword evidence="3" id="KW-0808">Transferase</keyword>
<dbReference type="EMBL" id="CP002131">
    <property type="protein sequence ID" value="ADL07284.1"/>
    <property type="molecule type" value="Genomic_DNA"/>
</dbReference>
<evidence type="ECO:0000259" key="1">
    <source>
        <dbReference type="Pfam" id="PF00534"/>
    </source>
</evidence>
<accession>D9S1K7</accession>
<reference evidence="3 4" key="1">
    <citation type="journal article" date="2010" name="Stand. Genomic Sci.">
        <title>Complete genome sequence of Thermosediminibacter oceani type strain (JW/IW-1228P).</title>
        <authorList>
            <person name="Pitluck S."/>
            <person name="Yasawong M."/>
            <person name="Munk C."/>
            <person name="Nolan M."/>
            <person name="Lapidus A."/>
            <person name="Lucas S."/>
            <person name="Glavina Del Rio T."/>
            <person name="Tice H."/>
            <person name="Cheng J.F."/>
            <person name="Bruce D."/>
            <person name="Detter C."/>
            <person name="Tapia R."/>
            <person name="Han C."/>
            <person name="Goodwin L."/>
            <person name="Liolios K."/>
            <person name="Ivanova N."/>
            <person name="Mavromatis K."/>
            <person name="Mikhailova N."/>
            <person name="Pati A."/>
            <person name="Chen A."/>
            <person name="Palaniappan K."/>
            <person name="Land M."/>
            <person name="Hauser L."/>
            <person name="Chang Y.J."/>
            <person name="Jeffries C.D."/>
            <person name="Rohde M."/>
            <person name="Spring S."/>
            <person name="Sikorski J."/>
            <person name="Goker M."/>
            <person name="Woyke T."/>
            <person name="Bristow J."/>
            <person name="Eisen J.A."/>
            <person name="Markowitz V."/>
            <person name="Hugenholtz P."/>
            <person name="Kyrpides N.C."/>
            <person name="Klenk H.P."/>
        </authorList>
    </citation>
    <scope>NUCLEOTIDE SEQUENCE [LARGE SCALE GENOMIC DNA]</scope>
    <source>
        <strain evidence="4">ATCC BAA-1034 / DSM 16646 / JW/IW-1228P</strain>
    </source>
</reference>
<dbReference type="InterPro" id="IPR001296">
    <property type="entry name" value="Glyco_trans_1"/>
</dbReference>
<dbReference type="PANTHER" id="PTHR45947">
    <property type="entry name" value="SULFOQUINOVOSYL TRANSFERASE SQD2"/>
    <property type="match status" value="1"/>
</dbReference>
<dbReference type="Pfam" id="PF00534">
    <property type="entry name" value="Glycos_transf_1"/>
    <property type="match status" value="1"/>
</dbReference>
<evidence type="ECO:0000313" key="3">
    <source>
        <dbReference type="EMBL" id="ADL07284.1"/>
    </source>
</evidence>
<dbReference type="InterPro" id="IPR050194">
    <property type="entry name" value="Glycosyltransferase_grp1"/>
</dbReference>
<organism evidence="3 4">
    <name type="scientific">Thermosediminibacter oceani (strain ATCC BAA-1034 / DSM 16646 / JW/IW-1228P)</name>
    <dbReference type="NCBI Taxonomy" id="555079"/>
    <lineage>
        <taxon>Bacteria</taxon>
        <taxon>Bacillati</taxon>
        <taxon>Bacillota</taxon>
        <taxon>Clostridia</taxon>
        <taxon>Thermosediminibacterales</taxon>
        <taxon>Thermosediminibacteraceae</taxon>
        <taxon>Thermosediminibacter</taxon>
    </lineage>
</organism>
<dbReference type="SUPFAM" id="SSF53756">
    <property type="entry name" value="UDP-Glycosyltransferase/glycogen phosphorylase"/>
    <property type="match status" value="1"/>
</dbReference>
<dbReference type="RefSeq" id="WP_013275333.1">
    <property type="nucleotide sequence ID" value="NC_014377.1"/>
</dbReference>
<dbReference type="GO" id="GO:0016757">
    <property type="term" value="F:glycosyltransferase activity"/>
    <property type="evidence" value="ECO:0007669"/>
    <property type="project" value="InterPro"/>
</dbReference>
<dbReference type="eggNOG" id="COG0438">
    <property type="taxonomic scope" value="Bacteria"/>
</dbReference>